<dbReference type="GO" id="GO:0008168">
    <property type="term" value="F:methyltransferase activity"/>
    <property type="evidence" value="ECO:0007669"/>
    <property type="project" value="UniProtKB-KW"/>
</dbReference>
<evidence type="ECO:0000313" key="2">
    <source>
        <dbReference type="EMBL" id="MBL7559380.1"/>
    </source>
</evidence>
<dbReference type="SUPFAM" id="SSF53335">
    <property type="entry name" value="S-adenosyl-L-methionine-dependent methyltransferases"/>
    <property type="match status" value="1"/>
</dbReference>
<evidence type="ECO:0000259" key="1">
    <source>
        <dbReference type="Pfam" id="PF05050"/>
    </source>
</evidence>
<evidence type="ECO:0000313" key="3">
    <source>
        <dbReference type="Proteomes" id="UP000605013"/>
    </source>
</evidence>
<keyword evidence="2" id="KW-0489">Methyltransferase</keyword>
<keyword evidence="3" id="KW-1185">Reference proteome</keyword>
<feature type="domain" description="Methyltransferase FkbM" evidence="1">
    <location>
        <begin position="28"/>
        <end position="168"/>
    </location>
</feature>
<organism evidence="2 3">
    <name type="scientific">Olleya sediminilitoris</name>
    <dbReference type="NCBI Taxonomy" id="2795739"/>
    <lineage>
        <taxon>Bacteria</taxon>
        <taxon>Pseudomonadati</taxon>
        <taxon>Bacteroidota</taxon>
        <taxon>Flavobacteriia</taxon>
        <taxon>Flavobacteriales</taxon>
        <taxon>Flavobacteriaceae</taxon>
    </lineage>
</organism>
<keyword evidence="2" id="KW-0808">Transferase</keyword>
<dbReference type="InterPro" id="IPR029063">
    <property type="entry name" value="SAM-dependent_MTases_sf"/>
</dbReference>
<sequence>MLFNNYLKKKALKKLYKSLVITHDLCFDIGANLGYKSIILLELKNNVIGFEPQTSCKKPLKKIATKNSHFLYEKIALGAENFETELNLGNHIEIATLSNKFIQHFKNEKIYWHAKEKVTVKTLDSQIKKYGLPKYCKIDAEGYEYEILKNLTYKIPIIEFEFTGGFIKETLLCIEKISSLGDYTFNYILNENPKLEIKQWVSKKEILTIIKVLKSKNLHGNIFARIQN</sequence>
<dbReference type="NCBIfam" id="TIGR01444">
    <property type="entry name" value="fkbM_fam"/>
    <property type="match status" value="1"/>
</dbReference>
<protein>
    <submittedName>
        <fullName evidence="2">FkbM family methyltransferase</fullName>
    </submittedName>
</protein>
<dbReference type="Proteomes" id="UP000605013">
    <property type="component" value="Unassembled WGS sequence"/>
</dbReference>
<comment type="caution">
    <text evidence="2">The sequence shown here is derived from an EMBL/GenBank/DDBJ whole genome shotgun (WGS) entry which is preliminary data.</text>
</comment>
<proteinExistence type="predicted"/>
<dbReference type="InterPro" id="IPR006342">
    <property type="entry name" value="FkbM_mtfrase"/>
</dbReference>
<reference evidence="2 3" key="1">
    <citation type="submission" date="2020-12" db="EMBL/GenBank/DDBJ databases">
        <title>Olleya sediminilitoris sp. nov., isolated from a tidal flat.</title>
        <authorList>
            <person name="Park S."/>
            <person name="Yoon J.-H."/>
        </authorList>
    </citation>
    <scope>NUCLEOTIDE SEQUENCE [LARGE SCALE GENOMIC DNA]</scope>
    <source>
        <strain evidence="2 3">YSTF-M6</strain>
    </source>
</reference>
<dbReference type="EMBL" id="JAEMEF010000004">
    <property type="protein sequence ID" value="MBL7559380.1"/>
    <property type="molecule type" value="Genomic_DNA"/>
</dbReference>
<name>A0ABS1WJT1_9FLAO</name>
<dbReference type="Gene3D" id="3.40.50.150">
    <property type="entry name" value="Vaccinia Virus protein VP39"/>
    <property type="match status" value="1"/>
</dbReference>
<accession>A0ABS1WJT1</accession>
<dbReference type="Pfam" id="PF05050">
    <property type="entry name" value="Methyltransf_21"/>
    <property type="match status" value="1"/>
</dbReference>
<gene>
    <name evidence="2" type="ORF">JAO71_06125</name>
</gene>
<dbReference type="GO" id="GO:0032259">
    <property type="term" value="P:methylation"/>
    <property type="evidence" value="ECO:0007669"/>
    <property type="project" value="UniProtKB-KW"/>
</dbReference>
<dbReference type="RefSeq" id="WP_202999596.1">
    <property type="nucleotide sequence ID" value="NZ_JAEMEF010000004.1"/>
</dbReference>